<sequence>MLLKAFLSVALVAATACAGPCQSRSSIASSETSVALSDALSSTIPGSSSGVDSTTATTDTKTESTGPSTTTDSLNIIVETSTGATESSVVTETSFLTQTSSGTEISSATETSLVTETESMTSGSTTETSVLTKPTSTAKSSIIYESTTTTSGSVPVPTFSIVARSLSPEIADVDGYILASSSSMISYATLMRPGSAPPNWPSAFYIDEITGRLFNIAGQVFCAYVKAFGQTNDPAELRVCESGTEETNDGFDIRVLKCAALSASELDCSLTSSSGLYKYLIAHSDGTLRITTKSERAGYAHVSLEIAES</sequence>
<feature type="signal peptide" evidence="2">
    <location>
        <begin position="1"/>
        <end position="18"/>
    </location>
</feature>
<organism evidence="3 4">
    <name type="scientific">Fusarium equiseti</name>
    <name type="common">Fusarium scirpi</name>
    <dbReference type="NCBI Taxonomy" id="61235"/>
    <lineage>
        <taxon>Eukaryota</taxon>
        <taxon>Fungi</taxon>
        <taxon>Dikarya</taxon>
        <taxon>Ascomycota</taxon>
        <taxon>Pezizomycotina</taxon>
        <taxon>Sordariomycetes</taxon>
        <taxon>Hypocreomycetidae</taxon>
        <taxon>Hypocreales</taxon>
        <taxon>Nectriaceae</taxon>
        <taxon>Fusarium</taxon>
        <taxon>Fusarium incarnatum-equiseti species complex</taxon>
    </lineage>
</organism>
<evidence type="ECO:0000313" key="4">
    <source>
        <dbReference type="Proteomes" id="UP000693738"/>
    </source>
</evidence>
<comment type="caution">
    <text evidence="3">The sequence shown here is derived from an EMBL/GenBank/DDBJ whole genome shotgun (WGS) entry which is preliminary data.</text>
</comment>
<feature type="compositionally biased region" description="Low complexity" evidence="1">
    <location>
        <begin position="115"/>
        <end position="129"/>
    </location>
</feature>
<feature type="compositionally biased region" description="Low complexity" evidence="1">
    <location>
        <begin position="46"/>
        <end position="73"/>
    </location>
</feature>
<accession>A0A8J2JB88</accession>
<dbReference type="EMBL" id="CAJSTJ010000165">
    <property type="protein sequence ID" value="CAG7564388.1"/>
    <property type="molecule type" value="Genomic_DNA"/>
</dbReference>
<evidence type="ECO:0000313" key="3">
    <source>
        <dbReference type="EMBL" id="CAG7564388.1"/>
    </source>
</evidence>
<name>A0A8J2JB88_FUSEQ</name>
<evidence type="ECO:0000256" key="2">
    <source>
        <dbReference type="SAM" id="SignalP"/>
    </source>
</evidence>
<feature type="region of interest" description="Disordered" evidence="1">
    <location>
        <begin position="106"/>
        <end position="132"/>
    </location>
</feature>
<reference evidence="3" key="1">
    <citation type="submission" date="2021-05" db="EMBL/GenBank/DDBJ databases">
        <authorList>
            <person name="Khan N."/>
        </authorList>
    </citation>
    <scope>NUCLEOTIDE SEQUENCE</scope>
</reference>
<feature type="region of interest" description="Disordered" evidence="1">
    <location>
        <begin position="40"/>
        <end position="73"/>
    </location>
</feature>
<dbReference type="PROSITE" id="PS51257">
    <property type="entry name" value="PROKAR_LIPOPROTEIN"/>
    <property type="match status" value="1"/>
</dbReference>
<feature type="chain" id="PRO_5035189930" evidence="2">
    <location>
        <begin position="19"/>
        <end position="309"/>
    </location>
</feature>
<evidence type="ECO:0000256" key="1">
    <source>
        <dbReference type="SAM" id="MobiDB-lite"/>
    </source>
</evidence>
<keyword evidence="2" id="KW-0732">Signal</keyword>
<dbReference type="Proteomes" id="UP000693738">
    <property type="component" value="Unassembled WGS sequence"/>
</dbReference>
<dbReference type="AlphaFoldDB" id="A0A8J2JB88"/>
<protein>
    <submittedName>
        <fullName evidence="3">Uncharacterized protein</fullName>
    </submittedName>
</protein>
<gene>
    <name evidence="3" type="ORF">FEQUK3_LOCUS10095</name>
</gene>
<proteinExistence type="predicted"/>